<evidence type="ECO:0000313" key="2">
    <source>
        <dbReference type="Proteomes" id="UP000494206"/>
    </source>
</evidence>
<organism evidence="1 2">
    <name type="scientific">Caenorhabditis bovis</name>
    <dbReference type="NCBI Taxonomy" id="2654633"/>
    <lineage>
        <taxon>Eukaryota</taxon>
        <taxon>Metazoa</taxon>
        <taxon>Ecdysozoa</taxon>
        <taxon>Nematoda</taxon>
        <taxon>Chromadorea</taxon>
        <taxon>Rhabditida</taxon>
        <taxon>Rhabditina</taxon>
        <taxon>Rhabditomorpha</taxon>
        <taxon>Rhabditoidea</taxon>
        <taxon>Rhabditidae</taxon>
        <taxon>Peloderinae</taxon>
        <taxon>Caenorhabditis</taxon>
    </lineage>
</organism>
<sequence length="94" mass="11075">MSDRLQARMECDEFWAPIQVRIARIVLTLRNIQIDDYVENLIDSIFINNCVEQINDAKDTCMFENQHDHDAILQLVQVVEERLNALLCRIETQI</sequence>
<dbReference type="EMBL" id="CADEPM010000014">
    <property type="protein sequence ID" value="CAB3411534.1"/>
    <property type="molecule type" value="Genomic_DNA"/>
</dbReference>
<reference evidence="1 2" key="1">
    <citation type="submission" date="2020-04" db="EMBL/GenBank/DDBJ databases">
        <authorList>
            <person name="Laetsch R D."/>
            <person name="Stevens L."/>
            <person name="Kumar S."/>
            <person name="Blaxter L. M."/>
        </authorList>
    </citation>
    <scope>NUCLEOTIDE SEQUENCE [LARGE SCALE GENOMIC DNA]</scope>
</reference>
<dbReference type="AlphaFoldDB" id="A0A8S1F6N5"/>
<keyword evidence="2" id="KW-1185">Reference proteome</keyword>
<dbReference type="Proteomes" id="UP000494206">
    <property type="component" value="Unassembled WGS sequence"/>
</dbReference>
<comment type="caution">
    <text evidence="1">The sequence shown here is derived from an EMBL/GenBank/DDBJ whole genome shotgun (WGS) entry which is preliminary data.</text>
</comment>
<protein>
    <submittedName>
        <fullName evidence="1">Uncharacterized protein</fullName>
    </submittedName>
</protein>
<accession>A0A8S1F6N5</accession>
<proteinExistence type="predicted"/>
<evidence type="ECO:0000313" key="1">
    <source>
        <dbReference type="EMBL" id="CAB3411534.1"/>
    </source>
</evidence>
<name>A0A8S1F6N5_9PELO</name>
<gene>
    <name evidence="1" type="ORF">CBOVIS_LOCUS12917</name>
</gene>